<name>A0A1H3ECR9_9EURY</name>
<evidence type="ECO:0000313" key="3">
    <source>
        <dbReference type="Proteomes" id="UP000199170"/>
    </source>
</evidence>
<dbReference type="SMART" id="SM00481">
    <property type="entry name" value="POLIIIAc"/>
    <property type="match status" value="1"/>
</dbReference>
<dbReference type="SUPFAM" id="SSF89550">
    <property type="entry name" value="PHP domain-like"/>
    <property type="match status" value="1"/>
</dbReference>
<keyword evidence="3" id="KW-1185">Reference proteome</keyword>
<dbReference type="PANTHER" id="PTHR42924:SF18">
    <property type="entry name" value="POLYMERASE_HISTIDINOL PHOSPHATASE N-TERMINAL DOMAIN-CONTAINING PROTEIN"/>
    <property type="match status" value="1"/>
</dbReference>
<feature type="domain" description="Polymerase/histidinol phosphatase N-terminal" evidence="1">
    <location>
        <begin position="16"/>
        <end position="80"/>
    </location>
</feature>
<dbReference type="Pfam" id="PF02811">
    <property type="entry name" value="PHP"/>
    <property type="match status" value="1"/>
</dbReference>
<proteinExistence type="predicted"/>
<dbReference type="Gene3D" id="1.10.150.650">
    <property type="match status" value="1"/>
</dbReference>
<organism evidence="2 3">
    <name type="scientific">Halobellus clavatus</name>
    <dbReference type="NCBI Taxonomy" id="660517"/>
    <lineage>
        <taxon>Archaea</taxon>
        <taxon>Methanobacteriati</taxon>
        <taxon>Methanobacteriota</taxon>
        <taxon>Stenosarchaea group</taxon>
        <taxon>Halobacteria</taxon>
        <taxon>Halobacteriales</taxon>
        <taxon>Haloferacaceae</taxon>
        <taxon>Halobellus</taxon>
    </lineage>
</organism>
<dbReference type="InterPro" id="IPR003141">
    <property type="entry name" value="Pol/His_phosphatase_N"/>
</dbReference>
<dbReference type="GO" id="GO:0035312">
    <property type="term" value="F:5'-3' DNA exonuclease activity"/>
    <property type="evidence" value="ECO:0007669"/>
    <property type="project" value="TreeGrafter"/>
</dbReference>
<dbReference type="InterPro" id="IPR004013">
    <property type="entry name" value="PHP_dom"/>
</dbReference>
<dbReference type="InterPro" id="IPR052018">
    <property type="entry name" value="PHP_domain"/>
</dbReference>
<dbReference type="STRING" id="660517.SAMN04487946_102191"/>
<sequence length="276" mass="29755">MSADRADAPDDAGPAADLHVHTTASDGVLTVPELPAAARAGGVDVVAVTDHDRIHPDLDAPVTTSHGVTVVRGIELRVETDEQRLDLLGYGVEAADELRSITERIQADRKRRGAAIVRRVEARLDVDLDVELRAGLGRPNIARAIAESDAPYDYDGAFEHLIGDDGPCYVERYVPTFEEGAEVLQEACALVGLAHPFRYPDPERALDRASELDAVERYYPYSGASAAREETALIDERAADADLLRTGGSDAHDRTLGVDGPPKSAFDAIAERLLDR</sequence>
<dbReference type="OrthoDB" id="196608at2157"/>
<dbReference type="EMBL" id="FNPB01000002">
    <property type="protein sequence ID" value="SDX76491.1"/>
    <property type="molecule type" value="Genomic_DNA"/>
</dbReference>
<dbReference type="Proteomes" id="UP000199170">
    <property type="component" value="Unassembled WGS sequence"/>
</dbReference>
<dbReference type="AlphaFoldDB" id="A0A1H3ECR9"/>
<dbReference type="RefSeq" id="WP_089765614.1">
    <property type="nucleotide sequence ID" value="NZ_FNPB01000002.1"/>
</dbReference>
<dbReference type="GO" id="GO:0004534">
    <property type="term" value="F:5'-3' RNA exonuclease activity"/>
    <property type="evidence" value="ECO:0007669"/>
    <property type="project" value="TreeGrafter"/>
</dbReference>
<accession>A0A1H3ECR9</accession>
<evidence type="ECO:0000313" key="2">
    <source>
        <dbReference type="EMBL" id="SDX76491.1"/>
    </source>
</evidence>
<dbReference type="PANTHER" id="PTHR42924">
    <property type="entry name" value="EXONUCLEASE"/>
    <property type="match status" value="1"/>
</dbReference>
<reference evidence="3" key="1">
    <citation type="submission" date="2016-10" db="EMBL/GenBank/DDBJ databases">
        <authorList>
            <person name="Varghese N."/>
            <person name="Submissions S."/>
        </authorList>
    </citation>
    <scope>NUCLEOTIDE SEQUENCE [LARGE SCALE GENOMIC DNA]</scope>
    <source>
        <strain evidence="3">CGMCC 1.10118</strain>
    </source>
</reference>
<protein>
    <recommendedName>
        <fullName evidence="1">Polymerase/histidinol phosphatase N-terminal domain-containing protein</fullName>
    </recommendedName>
</protein>
<evidence type="ECO:0000259" key="1">
    <source>
        <dbReference type="SMART" id="SM00481"/>
    </source>
</evidence>
<gene>
    <name evidence="2" type="ORF">SAMN04487946_102191</name>
</gene>
<dbReference type="InterPro" id="IPR016195">
    <property type="entry name" value="Pol/histidinol_Pase-like"/>
</dbReference>
<dbReference type="Gene3D" id="3.20.20.140">
    <property type="entry name" value="Metal-dependent hydrolases"/>
    <property type="match status" value="1"/>
</dbReference>